<keyword evidence="2" id="KW-0067">ATP-binding</keyword>
<protein>
    <submittedName>
        <fullName evidence="4">AMP-dependent synthetase and ligase</fullName>
    </submittedName>
</protein>
<evidence type="ECO:0000259" key="3">
    <source>
        <dbReference type="Pfam" id="PF00501"/>
    </source>
</evidence>
<dbReference type="EMBL" id="LS423452">
    <property type="protein sequence ID" value="SPS05082.1"/>
    <property type="molecule type" value="Genomic_DNA"/>
</dbReference>
<dbReference type="PANTHER" id="PTHR43272:SF33">
    <property type="entry name" value="AMP-BINDING DOMAIN-CONTAINING PROTEIN-RELATED"/>
    <property type="match status" value="1"/>
</dbReference>
<dbReference type="PANTHER" id="PTHR43272">
    <property type="entry name" value="LONG-CHAIN-FATTY-ACID--COA LIGASE"/>
    <property type="match status" value="1"/>
</dbReference>
<gene>
    <name evidence="4" type="ORF">NITFAB_0671</name>
</gene>
<sequence length="601" mass="66483">MPDRHDHLIRQDQAVTLHGLFVERVKRTPAATAYRYFDADANAWLSMSWVQARDQVARWQAALMREGLAAGDRVGIMLRNCPQWVLFDQAALSLGLVVVPLYAEDQQDNLAYVILDAGIKILLFENAQQWAGLRGVCPQLACVQRMISLDRIAGQAENRLLSVDEWLPAEGELAGEGVRDSGALATIMYTSGTRGRPKGVMLSHRNILFDADAALQTCSVIGTDTMLSFLPLSHAFERTVGYYVSMMAGSTIAFARSVPQLSEDLQTIRPTILVSVPRIYERIYAAIGSRLEESPPLRRRLFALAVNAGWRRFEHAQGRAGWHPAILLWPLLRRLVADKVMARLGGRLRMTICGGAPLQPRISRLFVALGLPILQGYGLTETSPIVCANRLDNNFPASVGLPLPGVQVRISKEGVLQVKGQNVMLGYWNNEGATRAMIDADGWLDTGDLAMIDPTGHITITGHQKEIIVLSNGEKVSPADMEQAILRDNLFDMAMVHGEGRPYLVALVVMNPAGWENLAREAGVQPDAPESLLNPRIQSQVLQRIADQTREFPGYARVRRVLLLLEPWSFANGLLTSTLKVRRGPAVERYAVEIGRLYQGH</sequence>
<dbReference type="SUPFAM" id="SSF56801">
    <property type="entry name" value="Acetyl-CoA synthetase-like"/>
    <property type="match status" value="1"/>
</dbReference>
<dbReference type="GO" id="GO:0005524">
    <property type="term" value="F:ATP binding"/>
    <property type="evidence" value="ECO:0007669"/>
    <property type="project" value="UniProtKB-KW"/>
</dbReference>
<keyword evidence="4" id="KW-0436">Ligase</keyword>
<evidence type="ECO:0000313" key="4">
    <source>
        <dbReference type="EMBL" id="SPS05082.1"/>
    </source>
</evidence>
<dbReference type="Gene3D" id="3.40.50.12780">
    <property type="entry name" value="N-terminal domain of ligase-like"/>
    <property type="match status" value="1"/>
</dbReference>
<reference evidence="4" key="1">
    <citation type="submission" date="2018-05" db="EMBL/GenBank/DDBJ databases">
        <authorList>
            <person name="Lanie J.A."/>
            <person name="Ng W.-L."/>
            <person name="Kazmierczak K.M."/>
            <person name="Andrzejewski T.M."/>
            <person name="Davidsen T.M."/>
            <person name="Wayne K.J."/>
            <person name="Tettelin H."/>
            <person name="Glass J.I."/>
            <person name="Rusch D."/>
            <person name="Podicherti R."/>
            <person name="Tsui H.-C.T."/>
            <person name="Winkler M.E."/>
        </authorList>
    </citation>
    <scope>NUCLEOTIDE SEQUENCE</scope>
    <source>
        <strain evidence="4">KNB</strain>
    </source>
</reference>
<proteinExistence type="predicted"/>
<name>A0A2X0R5A3_9PROT</name>
<dbReference type="GO" id="GO:0004467">
    <property type="term" value="F:long-chain fatty acid-CoA ligase activity"/>
    <property type="evidence" value="ECO:0007669"/>
    <property type="project" value="TreeGrafter"/>
</dbReference>
<keyword evidence="1" id="KW-0547">Nucleotide-binding</keyword>
<accession>A0A2X0R5A3</accession>
<dbReference type="Pfam" id="PF00501">
    <property type="entry name" value="AMP-binding"/>
    <property type="match status" value="1"/>
</dbReference>
<dbReference type="GO" id="GO:0016020">
    <property type="term" value="C:membrane"/>
    <property type="evidence" value="ECO:0007669"/>
    <property type="project" value="TreeGrafter"/>
</dbReference>
<dbReference type="InterPro" id="IPR000873">
    <property type="entry name" value="AMP-dep_synth/lig_dom"/>
</dbReference>
<feature type="domain" description="AMP-dependent synthetase/ligase" evidence="3">
    <location>
        <begin position="22"/>
        <end position="428"/>
    </location>
</feature>
<dbReference type="AlphaFoldDB" id="A0A2X0R5A3"/>
<dbReference type="Pfam" id="PF23562">
    <property type="entry name" value="AMP-binding_C_3"/>
    <property type="match status" value="1"/>
</dbReference>
<dbReference type="InterPro" id="IPR042099">
    <property type="entry name" value="ANL_N_sf"/>
</dbReference>
<dbReference type="CDD" id="cd05907">
    <property type="entry name" value="VL_LC_FACS_like"/>
    <property type="match status" value="1"/>
</dbReference>
<organism evidence="4">
    <name type="scientific">Candidatus Nitrotoga fabula</name>
    <dbReference type="NCBI Taxonomy" id="2182327"/>
    <lineage>
        <taxon>Bacteria</taxon>
        <taxon>Pseudomonadati</taxon>
        <taxon>Pseudomonadota</taxon>
        <taxon>Betaproteobacteria</taxon>
        <taxon>Nitrosomonadales</taxon>
        <taxon>Gallionellaceae</taxon>
        <taxon>Candidatus Nitrotoga</taxon>
    </lineage>
</organism>
<evidence type="ECO:0000256" key="2">
    <source>
        <dbReference type="ARBA" id="ARBA00022840"/>
    </source>
</evidence>
<evidence type="ECO:0000256" key="1">
    <source>
        <dbReference type="ARBA" id="ARBA00022741"/>
    </source>
</evidence>